<dbReference type="EMBL" id="FNBK01000014">
    <property type="protein sequence ID" value="SDG04670.1"/>
    <property type="molecule type" value="Genomic_DNA"/>
</dbReference>
<dbReference type="AlphaFoldDB" id="A0A1G7R3Y6"/>
<reference evidence="2" key="1">
    <citation type="submission" date="2016-10" db="EMBL/GenBank/DDBJ databases">
        <authorList>
            <person name="Varghese N."/>
            <person name="Submissions S."/>
        </authorList>
    </citation>
    <scope>NUCLEOTIDE SEQUENCE [LARGE SCALE GENOMIC DNA]</scope>
    <source>
        <strain evidence="2">IBRC-M 10760</strain>
    </source>
</reference>
<sequence>MPSVVVANAKRLLVWLVSLAVAALSVALAIGSVP</sequence>
<gene>
    <name evidence="1" type="ORF">SAMN05216218_1148</name>
</gene>
<dbReference type="Proteomes" id="UP000199076">
    <property type="component" value="Unassembled WGS sequence"/>
</dbReference>
<keyword evidence="2" id="KW-1185">Reference proteome</keyword>
<protein>
    <submittedName>
        <fullName evidence="1">Uncharacterized protein</fullName>
    </submittedName>
</protein>
<evidence type="ECO:0000313" key="1">
    <source>
        <dbReference type="EMBL" id="SDG04670.1"/>
    </source>
</evidence>
<organism evidence="1 2">
    <name type="scientific">Halorientalis regularis</name>
    <dbReference type="NCBI Taxonomy" id="660518"/>
    <lineage>
        <taxon>Archaea</taxon>
        <taxon>Methanobacteriati</taxon>
        <taxon>Methanobacteriota</taxon>
        <taxon>Stenosarchaea group</taxon>
        <taxon>Halobacteria</taxon>
        <taxon>Halobacteriales</taxon>
        <taxon>Haloarculaceae</taxon>
        <taxon>Halorientalis</taxon>
    </lineage>
</organism>
<proteinExistence type="predicted"/>
<evidence type="ECO:0000313" key="2">
    <source>
        <dbReference type="Proteomes" id="UP000199076"/>
    </source>
</evidence>
<accession>A0A1G7R3Y6</accession>
<name>A0A1G7R3Y6_9EURY</name>